<sequence length="102" mass="12251">MGLIRITGSYKQTLRKDLELHWTEDKPVVWQAYNVGKKALAMRFEQNKAEEIQFVSVDKLFFGKQIPVEECMEDKFFEEIEMIDFEKDPESQRLYINNWVKN</sequence>
<evidence type="ECO:0000313" key="4">
    <source>
        <dbReference type="Proteomes" id="UP001562425"/>
    </source>
</evidence>
<dbReference type="SUPFAM" id="SSF56574">
    <property type="entry name" value="Serpins"/>
    <property type="match status" value="1"/>
</dbReference>
<evidence type="ECO:0000256" key="2">
    <source>
        <dbReference type="ARBA" id="ARBA00022900"/>
    </source>
</evidence>
<dbReference type="InterPro" id="IPR042178">
    <property type="entry name" value="Serpin_sf_1"/>
</dbReference>
<dbReference type="Proteomes" id="UP001562425">
    <property type="component" value="Unassembled WGS sequence"/>
</dbReference>
<protein>
    <recommendedName>
        <fullName evidence="5">Phage protein</fullName>
    </recommendedName>
</protein>
<organism evidence="3 4">
    <name type="scientific">Culex pipiens pipiens</name>
    <name type="common">Northern house mosquito</name>
    <dbReference type="NCBI Taxonomy" id="38569"/>
    <lineage>
        <taxon>Eukaryota</taxon>
        <taxon>Metazoa</taxon>
        <taxon>Ecdysozoa</taxon>
        <taxon>Arthropoda</taxon>
        <taxon>Hexapoda</taxon>
        <taxon>Insecta</taxon>
        <taxon>Pterygota</taxon>
        <taxon>Neoptera</taxon>
        <taxon>Endopterygota</taxon>
        <taxon>Diptera</taxon>
        <taxon>Nematocera</taxon>
        <taxon>Culicoidea</taxon>
        <taxon>Culicidae</taxon>
        <taxon>Culicinae</taxon>
        <taxon>Culicini</taxon>
        <taxon>Culex</taxon>
        <taxon>Culex</taxon>
    </lineage>
</organism>
<reference evidence="3 4" key="1">
    <citation type="submission" date="2024-05" db="EMBL/GenBank/DDBJ databases">
        <title>Culex pipiens pipiens assembly and annotation.</title>
        <authorList>
            <person name="Alout H."/>
            <person name="Durand T."/>
        </authorList>
    </citation>
    <scope>NUCLEOTIDE SEQUENCE [LARGE SCALE GENOMIC DNA]</scope>
    <source>
        <strain evidence="3">HA-2024</strain>
        <tissue evidence="3">Whole body</tissue>
    </source>
</reference>
<dbReference type="InterPro" id="IPR036186">
    <property type="entry name" value="Serpin_sf"/>
</dbReference>
<dbReference type="Gene3D" id="3.30.497.10">
    <property type="entry name" value="Antithrombin, subunit I, domain 2"/>
    <property type="match status" value="1"/>
</dbReference>
<keyword evidence="2" id="KW-0722">Serine protease inhibitor</keyword>
<proteinExistence type="predicted"/>
<dbReference type="AlphaFoldDB" id="A0ABD1CHE8"/>
<comment type="caution">
    <text evidence="3">The sequence shown here is derived from an EMBL/GenBank/DDBJ whole genome shotgun (WGS) entry which is preliminary data.</text>
</comment>
<keyword evidence="4" id="KW-1185">Reference proteome</keyword>
<dbReference type="GO" id="GO:0004867">
    <property type="term" value="F:serine-type endopeptidase inhibitor activity"/>
    <property type="evidence" value="ECO:0007669"/>
    <property type="project" value="UniProtKB-KW"/>
</dbReference>
<evidence type="ECO:0008006" key="5">
    <source>
        <dbReference type="Google" id="ProtNLM"/>
    </source>
</evidence>
<accession>A0ABD1CHE8</accession>
<name>A0ABD1CHE8_CULPP</name>
<keyword evidence="1" id="KW-0646">Protease inhibitor</keyword>
<gene>
    <name evidence="3" type="ORF">pipiens_017431</name>
</gene>
<evidence type="ECO:0000313" key="3">
    <source>
        <dbReference type="EMBL" id="KAL1375542.1"/>
    </source>
</evidence>
<dbReference type="EMBL" id="JBEHCU010012412">
    <property type="protein sequence ID" value="KAL1375542.1"/>
    <property type="molecule type" value="Genomic_DNA"/>
</dbReference>
<evidence type="ECO:0000256" key="1">
    <source>
        <dbReference type="ARBA" id="ARBA00022690"/>
    </source>
</evidence>